<proteinExistence type="predicted"/>
<dbReference type="Gene3D" id="3.90.550.10">
    <property type="entry name" value="Spore Coat Polysaccharide Biosynthesis Protein SpsA, Chain A"/>
    <property type="match status" value="1"/>
</dbReference>
<evidence type="ECO:0000259" key="1">
    <source>
        <dbReference type="Pfam" id="PF00535"/>
    </source>
</evidence>
<gene>
    <name evidence="2" type="ORF">HNP25_001072</name>
</gene>
<dbReference type="CDD" id="cd00761">
    <property type="entry name" value="Glyco_tranf_GTA_type"/>
    <property type="match status" value="1"/>
</dbReference>
<evidence type="ECO:0000313" key="2">
    <source>
        <dbReference type="EMBL" id="MBB6002420.1"/>
    </source>
</evidence>
<accession>A0A841EQ67</accession>
<dbReference type="Pfam" id="PF00535">
    <property type="entry name" value="Glycos_transf_2"/>
    <property type="match status" value="1"/>
</dbReference>
<evidence type="ECO:0000313" key="3">
    <source>
        <dbReference type="Proteomes" id="UP000524404"/>
    </source>
</evidence>
<dbReference type="Proteomes" id="UP000524404">
    <property type="component" value="Unassembled WGS sequence"/>
</dbReference>
<comment type="caution">
    <text evidence="2">The sequence shown here is derived from an EMBL/GenBank/DDBJ whole genome shotgun (WGS) entry which is preliminary data.</text>
</comment>
<dbReference type="InterPro" id="IPR001173">
    <property type="entry name" value="Glyco_trans_2-like"/>
</dbReference>
<organism evidence="2 3">
    <name type="scientific">Arcicella rosea</name>
    <dbReference type="NCBI Taxonomy" id="502909"/>
    <lineage>
        <taxon>Bacteria</taxon>
        <taxon>Pseudomonadati</taxon>
        <taxon>Bacteroidota</taxon>
        <taxon>Cytophagia</taxon>
        <taxon>Cytophagales</taxon>
        <taxon>Flectobacillaceae</taxon>
        <taxon>Arcicella</taxon>
    </lineage>
</organism>
<dbReference type="InterPro" id="IPR029044">
    <property type="entry name" value="Nucleotide-diphossugar_trans"/>
</dbReference>
<dbReference type="PANTHER" id="PTHR22916">
    <property type="entry name" value="GLYCOSYLTRANSFERASE"/>
    <property type="match status" value="1"/>
</dbReference>
<name>A0A841EQ67_9BACT</name>
<dbReference type="EMBL" id="JACHKT010000005">
    <property type="protein sequence ID" value="MBB6002420.1"/>
    <property type="molecule type" value="Genomic_DNA"/>
</dbReference>
<dbReference type="SUPFAM" id="SSF53448">
    <property type="entry name" value="Nucleotide-diphospho-sugar transferases"/>
    <property type="match status" value="1"/>
</dbReference>
<dbReference type="GO" id="GO:0016758">
    <property type="term" value="F:hexosyltransferase activity"/>
    <property type="evidence" value="ECO:0007669"/>
    <property type="project" value="UniProtKB-ARBA"/>
</dbReference>
<feature type="domain" description="Glycosyltransferase 2-like" evidence="1">
    <location>
        <begin position="6"/>
        <end position="172"/>
    </location>
</feature>
<sequence>MNKGLSIIITYYNGYNYIFNCIDSLLASFSNSKSKLKFEVILVVDSPNDPKLDNYKVFDKYYEMLDLTILKNEFNIGVSESRNKGLKSVKFNHFTIIDQDDLVTLNYFSVLENNINIFDFDLYIINANIRYTKSNTESKMFYFTPKFELESILFQNTNIITPALIIFNSNAVKTDGLFIETSEKYKGCDDWAAYLNILMKNNSIKYRYIEDVLFTYCYHDNNYSHNLKEMIFSSITVIDFFIKVTDKSNTKILNALTFARKRYEFLYYQKVKKMNYFDLIRYFSDQFFYQYFFSFFNFDRLSRLFYRLSRLKKNVFP</sequence>
<protein>
    <recommendedName>
        <fullName evidence="1">Glycosyltransferase 2-like domain-containing protein</fullName>
    </recommendedName>
</protein>
<reference evidence="2 3" key="1">
    <citation type="submission" date="2020-08" db="EMBL/GenBank/DDBJ databases">
        <title>Functional genomics of gut bacteria from endangered species of beetles.</title>
        <authorList>
            <person name="Carlos-Shanley C."/>
        </authorList>
    </citation>
    <scope>NUCLEOTIDE SEQUENCE [LARGE SCALE GENOMIC DNA]</scope>
    <source>
        <strain evidence="2 3">S00070</strain>
    </source>
</reference>
<dbReference type="RefSeq" id="WP_184131371.1">
    <property type="nucleotide sequence ID" value="NZ_JACHKT010000005.1"/>
</dbReference>
<keyword evidence="3" id="KW-1185">Reference proteome</keyword>
<dbReference type="AlphaFoldDB" id="A0A841EQ67"/>